<dbReference type="EMBL" id="JANPWB010000015">
    <property type="protein sequence ID" value="KAJ1089391.1"/>
    <property type="molecule type" value="Genomic_DNA"/>
</dbReference>
<dbReference type="AlphaFoldDB" id="A0AAV7LCL8"/>
<accession>A0AAV7LCL8</accession>
<proteinExistence type="predicted"/>
<reference evidence="2" key="1">
    <citation type="journal article" date="2022" name="bioRxiv">
        <title>Sequencing and chromosome-scale assembly of the giantPleurodeles waltlgenome.</title>
        <authorList>
            <person name="Brown T."/>
            <person name="Elewa A."/>
            <person name="Iarovenko S."/>
            <person name="Subramanian E."/>
            <person name="Araus A.J."/>
            <person name="Petzold A."/>
            <person name="Susuki M."/>
            <person name="Suzuki K.-i.T."/>
            <person name="Hayashi T."/>
            <person name="Toyoda A."/>
            <person name="Oliveira C."/>
            <person name="Osipova E."/>
            <person name="Leigh N.D."/>
            <person name="Simon A."/>
            <person name="Yun M.H."/>
        </authorList>
    </citation>
    <scope>NUCLEOTIDE SEQUENCE</scope>
    <source>
        <strain evidence="2">20211129_DDA</strain>
        <tissue evidence="2">Liver</tissue>
    </source>
</reference>
<feature type="compositionally biased region" description="Polar residues" evidence="1">
    <location>
        <begin position="83"/>
        <end position="92"/>
    </location>
</feature>
<gene>
    <name evidence="2" type="ORF">NDU88_002542</name>
</gene>
<keyword evidence="3" id="KW-1185">Reference proteome</keyword>
<name>A0AAV7LCL8_PLEWA</name>
<evidence type="ECO:0000313" key="2">
    <source>
        <dbReference type="EMBL" id="KAJ1089391.1"/>
    </source>
</evidence>
<protein>
    <submittedName>
        <fullName evidence="2">Uncharacterized protein</fullName>
    </submittedName>
</protein>
<sequence>MAVVLVRWAKRARPGNKMDRGEAQTTQLNGYPEEECQKRGTTLPCGSCLREGLPDWAPRPPPREGPQLECNKRPGVADLRSGVTDSPPNYQTLKLRGTGEEKTENPEACEEGG</sequence>
<dbReference type="Proteomes" id="UP001066276">
    <property type="component" value="Chromosome 11"/>
</dbReference>
<feature type="region of interest" description="Disordered" evidence="1">
    <location>
        <begin position="53"/>
        <end position="113"/>
    </location>
</feature>
<organism evidence="2 3">
    <name type="scientific">Pleurodeles waltl</name>
    <name type="common">Iberian ribbed newt</name>
    <dbReference type="NCBI Taxonomy" id="8319"/>
    <lineage>
        <taxon>Eukaryota</taxon>
        <taxon>Metazoa</taxon>
        <taxon>Chordata</taxon>
        <taxon>Craniata</taxon>
        <taxon>Vertebrata</taxon>
        <taxon>Euteleostomi</taxon>
        <taxon>Amphibia</taxon>
        <taxon>Batrachia</taxon>
        <taxon>Caudata</taxon>
        <taxon>Salamandroidea</taxon>
        <taxon>Salamandridae</taxon>
        <taxon>Pleurodelinae</taxon>
        <taxon>Pleurodeles</taxon>
    </lineage>
</organism>
<evidence type="ECO:0000313" key="3">
    <source>
        <dbReference type="Proteomes" id="UP001066276"/>
    </source>
</evidence>
<evidence type="ECO:0000256" key="1">
    <source>
        <dbReference type="SAM" id="MobiDB-lite"/>
    </source>
</evidence>
<comment type="caution">
    <text evidence="2">The sequence shown here is derived from an EMBL/GenBank/DDBJ whole genome shotgun (WGS) entry which is preliminary data.</text>
</comment>